<evidence type="ECO:0000256" key="1">
    <source>
        <dbReference type="ARBA" id="ARBA00022729"/>
    </source>
</evidence>
<reference evidence="3 4" key="1">
    <citation type="submission" date="2017-10" db="EMBL/GenBank/DDBJ databases">
        <title>Comparative genomics between pathogenic Norcardia.</title>
        <authorList>
            <person name="Zeng L."/>
        </authorList>
    </citation>
    <scope>NUCLEOTIDE SEQUENCE [LARGE SCALE GENOMIC DNA]</scope>
    <source>
        <strain evidence="3 4">NC_YFY_NT001</strain>
    </source>
</reference>
<dbReference type="Gene3D" id="3.40.1000.10">
    <property type="entry name" value="Mog1/PsbP, alpha/beta/alpha sandwich"/>
    <property type="match status" value="1"/>
</dbReference>
<evidence type="ECO:0000256" key="2">
    <source>
        <dbReference type="SAM" id="MobiDB-lite"/>
    </source>
</evidence>
<sequence length="366" mass="39211">MVTAAPGHNPLRSQFTVGQYLADAGIRCEPVLPDSDSAPTVLIPIPRGWRPVSKELFTAAYGVWSGPPVTDIEWADNAVVTVDRLSTPPPDPSTLLPCAFTDSRQLPAWQEIGSSLDDYDGYPSAAITGTYTVADTTFWTHTRYLLADTDDHTFLIQLTVTTRTTADNRGTAGNKIATRLAIHLPGSKPNDNDTHNARPAAPSTNPAQAKRTTTVRAGGITIEVDAAGRLHSLDVGPEAYAHGPARLAKLIMNVYRYACHGAKPVDSGPSDATATSQVPDPSRWRAPSTDDDTNTAGAAAPPPATASRDHPPTAAPYTNPASPRDPYNARLSPDPRAAARNAPTGDDAWTDDEYYEHKRRTGWFEA</sequence>
<evidence type="ECO:0000313" key="4">
    <source>
        <dbReference type="Proteomes" id="UP000221961"/>
    </source>
</evidence>
<keyword evidence="1" id="KW-0732">Signal</keyword>
<feature type="compositionally biased region" description="Polar residues" evidence="2">
    <location>
        <begin position="202"/>
        <end position="214"/>
    </location>
</feature>
<evidence type="ECO:0000313" key="3">
    <source>
        <dbReference type="EMBL" id="ATL66778.1"/>
    </source>
</evidence>
<feature type="region of interest" description="Disordered" evidence="2">
    <location>
        <begin position="262"/>
        <end position="353"/>
    </location>
</feature>
<name>A0A291RHJ7_9NOCA</name>
<dbReference type="EMBL" id="CP023778">
    <property type="protein sequence ID" value="ATL66778.1"/>
    <property type="molecule type" value="Genomic_DNA"/>
</dbReference>
<dbReference type="Pfam" id="PF10738">
    <property type="entry name" value="Lpp-LpqN"/>
    <property type="match status" value="1"/>
</dbReference>
<feature type="region of interest" description="Disordered" evidence="2">
    <location>
        <begin position="185"/>
        <end position="214"/>
    </location>
</feature>
<dbReference type="KEGG" id="ntp:CRH09_11735"/>
<feature type="compositionally biased region" description="Polar residues" evidence="2">
    <location>
        <begin position="270"/>
        <end position="279"/>
    </location>
</feature>
<proteinExistence type="predicted"/>
<organism evidence="3 4">
    <name type="scientific">Nocardia terpenica</name>
    <dbReference type="NCBI Taxonomy" id="455432"/>
    <lineage>
        <taxon>Bacteria</taxon>
        <taxon>Bacillati</taxon>
        <taxon>Actinomycetota</taxon>
        <taxon>Actinomycetes</taxon>
        <taxon>Mycobacteriales</taxon>
        <taxon>Nocardiaceae</taxon>
        <taxon>Nocardia</taxon>
    </lineage>
</organism>
<dbReference type="Proteomes" id="UP000221961">
    <property type="component" value="Chromosome"/>
</dbReference>
<dbReference type="AlphaFoldDB" id="A0A291RHJ7"/>
<dbReference type="InterPro" id="IPR019674">
    <property type="entry name" value="Lipoprotein_LpqN/LpqT-like"/>
</dbReference>
<protein>
    <submittedName>
        <fullName evidence="3">Uncharacterized protein</fullName>
    </submittedName>
</protein>
<gene>
    <name evidence="3" type="ORF">CRH09_11735</name>
</gene>
<accession>A0A291RHJ7</accession>